<keyword evidence="4" id="KW-0175">Coiled coil</keyword>
<dbReference type="PANTHER" id="PTHR31499">
    <property type="entry name" value="MYB FAMILY TRANSCRIPTION FACTOR PHL11"/>
    <property type="match status" value="1"/>
</dbReference>
<feature type="domain" description="HTH myb-type" evidence="8">
    <location>
        <begin position="228"/>
        <end position="288"/>
    </location>
</feature>
<dbReference type="NCBIfam" id="TIGR01557">
    <property type="entry name" value="myb_SHAQKYF"/>
    <property type="match status" value="1"/>
</dbReference>
<comment type="caution">
    <text evidence="9">The sequence shown here is derived from an EMBL/GenBank/DDBJ whole genome shotgun (WGS) entry which is preliminary data.</text>
</comment>
<dbReference type="InterPro" id="IPR006447">
    <property type="entry name" value="Myb_dom_plants"/>
</dbReference>
<comment type="similarity">
    <text evidence="2">Belongs to the MYB-CC family.</text>
</comment>
<evidence type="ECO:0000256" key="6">
    <source>
        <dbReference type="ARBA" id="ARBA00023242"/>
    </source>
</evidence>
<evidence type="ECO:0000256" key="1">
    <source>
        <dbReference type="ARBA" id="ARBA00004123"/>
    </source>
</evidence>
<dbReference type="InterPro" id="IPR046955">
    <property type="entry name" value="PHR1-like"/>
</dbReference>
<proteinExistence type="inferred from homology"/>
<accession>A0ABQ8HCT2</accession>
<gene>
    <name evidence="9" type="ORF">JRO89_XS12G0157200</name>
</gene>
<keyword evidence="3" id="KW-0805">Transcription regulation</keyword>
<dbReference type="Proteomes" id="UP000827721">
    <property type="component" value="Unassembled WGS sequence"/>
</dbReference>
<comment type="subcellular location">
    <subcellularLocation>
        <location evidence="1">Nucleus</location>
    </subcellularLocation>
</comment>
<evidence type="ECO:0000256" key="7">
    <source>
        <dbReference type="SAM" id="MobiDB-lite"/>
    </source>
</evidence>
<feature type="region of interest" description="Disordered" evidence="7">
    <location>
        <begin position="166"/>
        <end position="197"/>
    </location>
</feature>
<dbReference type="InterPro" id="IPR009057">
    <property type="entry name" value="Homeodomain-like_sf"/>
</dbReference>
<keyword evidence="10" id="KW-1185">Reference proteome</keyword>
<dbReference type="EMBL" id="JAFEMO010000012">
    <property type="protein sequence ID" value="KAH7554292.1"/>
    <property type="molecule type" value="Genomic_DNA"/>
</dbReference>
<evidence type="ECO:0000259" key="8">
    <source>
        <dbReference type="PROSITE" id="PS51294"/>
    </source>
</evidence>
<evidence type="ECO:0000256" key="5">
    <source>
        <dbReference type="ARBA" id="ARBA00023163"/>
    </source>
</evidence>
<dbReference type="InterPro" id="IPR017930">
    <property type="entry name" value="Myb_dom"/>
</dbReference>
<keyword evidence="5" id="KW-0804">Transcription</keyword>
<sequence length="402" mass="45604">MNTQKIDFQEIIHQKHGLVGDCSIEFGNNHSSDYFGIQQQPPWNMGIRMQPSYVEARGSQHQILGPVRSSSTILSRFESPASAFYATERYMGFPDQYDCQVGNPGACDSEFPPYQFSRENFSVLSAKQPEASIDLRHSTLQSIPPKSDFSSNQYFRFSENSYRNPASNNLSRNFSGPFQENQDHRVGNSSYSSSPSHMKYTCQQEKQSPRFSLGGVSSGSCVSSGAVLSSKTRIRWTQDLHEKFVECVNRLGGAEKATPKAILKLMDSDGLTIFHVKSHLQKYRMAKYIPDSAEGKSETRNSSLNDLPQLDFKTGFQIKETLQLQLDVQMRLHEQLEIQRNLQLRIEEQGRKLKVLFDQQQRTTSCQLKDRSSEDEPTFSLEDMEDSIAENSGNTHFPSKIS</sequence>
<dbReference type="PANTHER" id="PTHR31499:SF80">
    <property type="entry name" value="HTH MYB-TYPE DOMAIN-CONTAINING PROTEIN"/>
    <property type="match status" value="1"/>
</dbReference>
<dbReference type="InterPro" id="IPR001005">
    <property type="entry name" value="SANT/Myb"/>
</dbReference>
<dbReference type="Gene3D" id="1.10.10.60">
    <property type="entry name" value="Homeodomain-like"/>
    <property type="match status" value="1"/>
</dbReference>
<evidence type="ECO:0000256" key="3">
    <source>
        <dbReference type="ARBA" id="ARBA00023015"/>
    </source>
</evidence>
<evidence type="ECO:0000256" key="4">
    <source>
        <dbReference type="ARBA" id="ARBA00023054"/>
    </source>
</evidence>
<protein>
    <recommendedName>
        <fullName evidence="8">HTH myb-type domain-containing protein</fullName>
    </recommendedName>
</protein>
<evidence type="ECO:0000256" key="2">
    <source>
        <dbReference type="ARBA" id="ARBA00006783"/>
    </source>
</evidence>
<dbReference type="PROSITE" id="PS51294">
    <property type="entry name" value="HTH_MYB"/>
    <property type="match status" value="1"/>
</dbReference>
<dbReference type="SUPFAM" id="SSF46689">
    <property type="entry name" value="Homeodomain-like"/>
    <property type="match status" value="1"/>
</dbReference>
<dbReference type="Pfam" id="PF14379">
    <property type="entry name" value="Myb_CC_LHEQLE"/>
    <property type="match status" value="1"/>
</dbReference>
<organism evidence="9 10">
    <name type="scientific">Xanthoceras sorbifolium</name>
    <dbReference type="NCBI Taxonomy" id="99658"/>
    <lineage>
        <taxon>Eukaryota</taxon>
        <taxon>Viridiplantae</taxon>
        <taxon>Streptophyta</taxon>
        <taxon>Embryophyta</taxon>
        <taxon>Tracheophyta</taxon>
        <taxon>Spermatophyta</taxon>
        <taxon>Magnoliopsida</taxon>
        <taxon>eudicotyledons</taxon>
        <taxon>Gunneridae</taxon>
        <taxon>Pentapetalae</taxon>
        <taxon>rosids</taxon>
        <taxon>malvids</taxon>
        <taxon>Sapindales</taxon>
        <taxon>Sapindaceae</taxon>
        <taxon>Xanthoceroideae</taxon>
        <taxon>Xanthoceras</taxon>
    </lineage>
</organism>
<keyword evidence="6" id="KW-0539">Nucleus</keyword>
<evidence type="ECO:0000313" key="9">
    <source>
        <dbReference type="EMBL" id="KAH7554292.1"/>
    </source>
</evidence>
<evidence type="ECO:0000313" key="10">
    <source>
        <dbReference type="Proteomes" id="UP000827721"/>
    </source>
</evidence>
<name>A0ABQ8HCT2_9ROSI</name>
<dbReference type="InterPro" id="IPR025756">
    <property type="entry name" value="Myb_CC_LHEQLE"/>
</dbReference>
<dbReference type="Pfam" id="PF00249">
    <property type="entry name" value="Myb_DNA-binding"/>
    <property type="match status" value="1"/>
</dbReference>
<feature type="compositionally biased region" description="Polar residues" evidence="7">
    <location>
        <begin position="166"/>
        <end position="180"/>
    </location>
</feature>
<reference evidence="9 10" key="1">
    <citation type="submission" date="2021-02" db="EMBL/GenBank/DDBJ databases">
        <title>Plant Genome Project.</title>
        <authorList>
            <person name="Zhang R.-G."/>
        </authorList>
    </citation>
    <scope>NUCLEOTIDE SEQUENCE [LARGE SCALE GENOMIC DNA]</scope>
    <source>
        <tissue evidence="9">Leaves</tissue>
    </source>
</reference>